<reference evidence="11" key="2">
    <citation type="journal article" date="2019" name="Int. J. Syst. Evol. Microbiol.">
        <title>The Global Catalogue of Microorganisms (GCM) 10K type strain sequencing project: providing services to taxonomists for standard genome sequencing and annotation.</title>
        <authorList>
            <consortium name="The Broad Institute Genomics Platform"/>
            <consortium name="The Broad Institute Genome Sequencing Center for Infectious Disease"/>
            <person name="Wu L."/>
            <person name="Ma J."/>
        </authorList>
    </citation>
    <scope>NUCLEOTIDE SEQUENCE [LARGE SCALE GENOMIC DNA]</scope>
    <source>
        <strain evidence="11">CGMCC 1.18437</strain>
    </source>
</reference>
<reference evidence="8" key="1">
    <citation type="journal article" date="2014" name="Int. J. Syst. Evol. Microbiol.">
        <title>Complete genome of a new Firmicutes species belonging to the dominant human colonic microbiota ('Ruminococcus bicirculans') reveals two chromosomes and a selective capacity to utilize plant glucans.</title>
        <authorList>
            <consortium name="NISC Comparative Sequencing Program"/>
            <person name="Wegmann U."/>
            <person name="Louis P."/>
            <person name="Goesmann A."/>
            <person name="Henrissat B."/>
            <person name="Duncan S.H."/>
            <person name="Flint H.J."/>
        </authorList>
    </citation>
    <scope>NUCLEOTIDE SEQUENCE</scope>
    <source>
        <strain evidence="8">CGMCC 1.18437</strain>
    </source>
</reference>
<feature type="transmembrane region" description="Helical" evidence="7">
    <location>
        <begin position="299"/>
        <end position="325"/>
    </location>
</feature>
<keyword evidence="11" id="KW-1185">Reference proteome</keyword>
<dbReference type="Pfam" id="PF13440">
    <property type="entry name" value="Polysacc_synt_3"/>
    <property type="match status" value="1"/>
</dbReference>
<dbReference type="Proteomes" id="UP000619376">
    <property type="component" value="Unassembled WGS sequence"/>
</dbReference>
<evidence type="ECO:0000313" key="9">
    <source>
        <dbReference type="EMBL" id="MBB5376637.1"/>
    </source>
</evidence>
<evidence type="ECO:0000313" key="10">
    <source>
        <dbReference type="Proteomes" id="UP000539473"/>
    </source>
</evidence>
<proteinExistence type="inferred from homology"/>
<reference evidence="8" key="4">
    <citation type="submission" date="2024-05" db="EMBL/GenBank/DDBJ databases">
        <authorList>
            <person name="Sun Q."/>
            <person name="Zhou Y."/>
        </authorList>
    </citation>
    <scope>NUCLEOTIDE SEQUENCE</scope>
    <source>
        <strain evidence="8">CGMCC 1.18437</strain>
    </source>
</reference>
<evidence type="ECO:0000256" key="3">
    <source>
        <dbReference type="ARBA" id="ARBA00022475"/>
    </source>
</evidence>
<feature type="transmembrane region" description="Helical" evidence="7">
    <location>
        <begin position="151"/>
        <end position="169"/>
    </location>
</feature>
<dbReference type="PANTHER" id="PTHR30250:SF10">
    <property type="entry name" value="LIPOPOLYSACCHARIDE BIOSYNTHESIS PROTEIN WZXC"/>
    <property type="match status" value="1"/>
</dbReference>
<evidence type="ECO:0000256" key="1">
    <source>
        <dbReference type="ARBA" id="ARBA00004651"/>
    </source>
</evidence>
<organism evidence="9 10">
    <name type="scientific">Deinococcus metalli</name>
    <dbReference type="NCBI Taxonomy" id="1141878"/>
    <lineage>
        <taxon>Bacteria</taxon>
        <taxon>Thermotogati</taxon>
        <taxon>Deinococcota</taxon>
        <taxon>Deinococci</taxon>
        <taxon>Deinococcales</taxon>
        <taxon>Deinococcaceae</taxon>
        <taxon>Deinococcus</taxon>
    </lineage>
</organism>
<feature type="transmembrane region" description="Helical" evidence="7">
    <location>
        <begin position="119"/>
        <end position="139"/>
    </location>
</feature>
<evidence type="ECO:0000313" key="8">
    <source>
        <dbReference type="EMBL" id="GHF42604.1"/>
    </source>
</evidence>
<protein>
    <submittedName>
        <fullName evidence="9">O-antigen/teichoic acid export membrane protein</fullName>
    </submittedName>
    <submittedName>
        <fullName evidence="8">Translocase</fullName>
    </submittedName>
</protein>
<evidence type="ECO:0000256" key="4">
    <source>
        <dbReference type="ARBA" id="ARBA00022692"/>
    </source>
</evidence>
<feature type="transmembrane region" description="Helical" evidence="7">
    <location>
        <begin position="20"/>
        <end position="42"/>
    </location>
</feature>
<keyword evidence="4 7" id="KW-0812">Transmembrane</keyword>
<keyword evidence="5 7" id="KW-1133">Transmembrane helix</keyword>
<evidence type="ECO:0000256" key="2">
    <source>
        <dbReference type="ARBA" id="ARBA00007430"/>
    </source>
</evidence>
<dbReference type="InterPro" id="IPR050833">
    <property type="entry name" value="Poly_Biosynth_Transport"/>
</dbReference>
<feature type="transmembrane region" description="Helical" evidence="7">
    <location>
        <begin position="48"/>
        <end position="71"/>
    </location>
</feature>
<comment type="subcellular location">
    <subcellularLocation>
        <location evidence="1">Cell membrane</location>
        <topology evidence="1">Multi-pass membrane protein</topology>
    </subcellularLocation>
</comment>
<evidence type="ECO:0000256" key="7">
    <source>
        <dbReference type="SAM" id="Phobius"/>
    </source>
</evidence>
<feature type="transmembrane region" description="Helical" evidence="7">
    <location>
        <begin position="390"/>
        <end position="408"/>
    </location>
</feature>
<feature type="transmembrane region" description="Helical" evidence="7">
    <location>
        <begin position="217"/>
        <end position="239"/>
    </location>
</feature>
<feature type="transmembrane region" description="Helical" evidence="7">
    <location>
        <begin position="367"/>
        <end position="384"/>
    </location>
</feature>
<comment type="caution">
    <text evidence="9">The sequence shown here is derived from an EMBL/GenBank/DDBJ whole genome shotgun (WGS) entry which is preliminary data.</text>
</comment>
<sequence length="417" mass="43449">MSHAVAHAGRALGRHARRPLTQAVLGTVLGQGLTLLATPLLARLYSPAAIGAYVAVLSLCLILASVASLKFDVAVQRAAPQDLPATVAAALGNTAAATAVATAAAWALRGPLHLEQLWWLVPGYCMVMAGQQVVTAVLLREQDHRAISSNRVAVAALIVAAQVGVGHAAPTAAGLIVADVVARALALGFALRQAGAHAGWRPAGLGSYARIFRQDRALVWFATPAALLNSAVVYALPVLLSVAYPASQVGYVTMTQKVLGLPLALVGQAVGQVFTAQLLRPSAEPGHAHRLFVRQLRVLGALAVLLVALIPVAPALFTALLGPAWAPAGQVYAALACGYAAQLLVNPVSQALNLYRGERTQLLWDGGRLLLIAAVFAGAAWMHAPLMHVLTAYTVVMTVSYVVLLRVIDRVLRGARP</sequence>
<dbReference type="AlphaFoldDB" id="A0A7W8KED6"/>
<evidence type="ECO:0000313" key="11">
    <source>
        <dbReference type="Proteomes" id="UP000619376"/>
    </source>
</evidence>
<evidence type="ECO:0000256" key="5">
    <source>
        <dbReference type="ARBA" id="ARBA00022989"/>
    </source>
</evidence>
<feature type="transmembrane region" description="Helical" evidence="7">
    <location>
        <begin position="331"/>
        <end position="355"/>
    </location>
</feature>
<accession>A0A7W8KED6</accession>
<dbReference type="GO" id="GO:0005886">
    <property type="term" value="C:plasma membrane"/>
    <property type="evidence" value="ECO:0007669"/>
    <property type="project" value="UniProtKB-SubCell"/>
</dbReference>
<name>A0A7W8KED6_9DEIO</name>
<keyword evidence="6 7" id="KW-0472">Membrane</keyword>
<keyword evidence="3" id="KW-1003">Cell membrane</keyword>
<reference evidence="9 10" key="3">
    <citation type="submission" date="2020-08" db="EMBL/GenBank/DDBJ databases">
        <title>Genomic Encyclopedia of Type Strains, Phase IV (KMG-IV): sequencing the most valuable type-strain genomes for metagenomic binning, comparative biology and taxonomic classification.</title>
        <authorList>
            <person name="Goeker M."/>
        </authorList>
    </citation>
    <scope>NUCLEOTIDE SEQUENCE [LARGE SCALE GENOMIC DNA]</scope>
    <source>
        <strain evidence="9 10">DSM 27521</strain>
    </source>
</reference>
<dbReference type="EMBL" id="JACHFK010000004">
    <property type="protein sequence ID" value="MBB5376637.1"/>
    <property type="molecule type" value="Genomic_DNA"/>
</dbReference>
<evidence type="ECO:0000256" key="6">
    <source>
        <dbReference type="ARBA" id="ARBA00023136"/>
    </source>
</evidence>
<dbReference type="EMBL" id="BNAJ01000004">
    <property type="protein sequence ID" value="GHF42604.1"/>
    <property type="molecule type" value="Genomic_DNA"/>
</dbReference>
<dbReference type="Proteomes" id="UP000539473">
    <property type="component" value="Unassembled WGS sequence"/>
</dbReference>
<dbReference type="RefSeq" id="WP_184111380.1">
    <property type="nucleotide sequence ID" value="NZ_BNAJ01000004.1"/>
</dbReference>
<feature type="transmembrane region" description="Helical" evidence="7">
    <location>
        <begin position="83"/>
        <end position="107"/>
    </location>
</feature>
<gene>
    <name evidence="8" type="ORF">GCM10017781_18650</name>
    <name evidence="9" type="ORF">HNQ07_002101</name>
</gene>
<dbReference type="PANTHER" id="PTHR30250">
    <property type="entry name" value="PST FAMILY PREDICTED COLANIC ACID TRANSPORTER"/>
    <property type="match status" value="1"/>
</dbReference>
<comment type="similarity">
    <text evidence="2">Belongs to the polysaccharide synthase family.</text>
</comment>